<feature type="binding site" description="axial binding residue" evidence="9">
    <location>
        <position position="176"/>
    </location>
    <ligand>
        <name>chlorophyll b</name>
        <dbReference type="ChEBI" id="CHEBI:61721"/>
        <label>3</label>
    </ligand>
    <ligandPart>
        <name>Mg</name>
        <dbReference type="ChEBI" id="CHEBI:25107"/>
    </ligandPart>
</feature>
<name>A0A1Z5K879_FISSO</name>
<protein>
    <recommendedName>
        <fullName evidence="13">Light-harvesting complex I chlorophyll a/b binding protein 4</fullName>
    </recommendedName>
</protein>
<evidence type="ECO:0000256" key="2">
    <source>
        <dbReference type="ARBA" id="ARBA00004229"/>
    </source>
</evidence>
<feature type="binding site" evidence="9">
    <location>
        <position position="193"/>
    </location>
    <ligand>
        <name>chlorophyll a</name>
        <dbReference type="ChEBI" id="CHEBI:58416"/>
        <label>1</label>
    </ligand>
</feature>
<comment type="subcellular location">
    <subcellularLocation>
        <location evidence="2">Plastid</location>
        <location evidence="2">Chloroplast</location>
    </subcellularLocation>
</comment>
<feature type="binding site" evidence="9">
    <location>
        <position position="71"/>
    </location>
    <ligand>
        <name>chlorophyll a</name>
        <dbReference type="ChEBI" id="CHEBI:58416"/>
        <label>1</label>
    </ligand>
</feature>
<dbReference type="GO" id="GO:0016020">
    <property type="term" value="C:membrane"/>
    <property type="evidence" value="ECO:0007669"/>
    <property type="project" value="InterPro"/>
</dbReference>
<evidence type="ECO:0000256" key="9">
    <source>
        <dbReference type="PIRSR" id="PIRSR601344-1"/>
    </source>
</evidence>
<dbReference type="InterPro" id="IPR022796">
    <property type="entry name" value="Chloroa_b-bind"/>
</dbReference>
<dbReference type="PANTHER" id="PTHR21649">
    <property type="entry name" value="CHLOROPHYLL A/B BINDING PROTEIN"/>
    <property type="match status" value="1"/>
</dbReference>
<proteinExistence type="inferred from homology"/>
<dbReference type="Gene3D" id="1.10.3460.10">
    <property type="entry name" value="Chlorophyll a/b binding protein domain"/>
    <property type="match status" value="1"/>
</dbReference>
<evidence type="ECO:0000256" key="10">
    <source>
        <dbReference type="SAM" id="SignalP"/>
    </source>
</evidence>
<dbReference type="EMBL" id="BDSP01000183">
    <property type="protein sequence ID" value="GAX22375.1"/>
    <property type="molecule type" value="Genomic_DNA"/>
</dbReference>
<feature type="binding site" description="axial binding residue" evidence="9">
    <location>
        <position position="129"/>
    </location>
    <ligand>
        <name>chlorophyll b</name>
        <dbReference type="ChEBI" id="CHEBI:61721"/>
        <label>1</label>
    </ligand>
    <ligandPart>
        <name>Mg</name>
        <dbReference type="ChEBI" id="CHEBI:25107"/>
    </ligandPart>
</feature>
<evidence type="ECO:0000256" key="4">
    <source>
        <dbReference type="ARBA" id="ARBA00022528"/>
    </source>
</evidence>
<dbReference type="GO" id="GO:0009507">
    <property type="term" value="C:chloroplast"/>
    <property type="evidence" value="ECO:0007669"/>
    <property type="project" value="UniProtKB-SubCell"/>
</dbReference>
<keyword evidence="5" id="KW-0602">Photosynthesis</keyword>
<feature type="signal peptide" evidence="10">
    <location>
        <begin position="1"/>
        <end position="22"/>
    </location>
</feature>
<dbReference type="InParanoid" id="A0A1Z5K879"/>
<keyword evidence="4" id="KW-0150">Chloroplast</keyword>
<comment type="similarity">
    <text evidence="3">Belongs to the fucoxanthin chlorophyll protein family.</text>
</comment>
<gene>
    <name evidence="11" type="ORF">FisN_8Hh381</name>
</gene>
<keyword evidence="7" id="KW-0437">Light-harvesting polypeptide</keyword>
<dbReference type="Pfam" id="PF00504">
    <property type="entry name" value="Chloroa_b-bind"/>
    <property type="match status" value="1"/>
</dbReference>
<evidence type="ECO:0008006" key="13">
    <source>
        <dbReference type="Google" id="ProtNLM"/>
    </source>
</evidence>
<evidence type="ECO:0000256" key="8">
    <source>
        <dbReference type="ARBA" id="ARBA00044011"/>
    </source>
</evidence>
<organism evidence="11 12">
    <name type="scientific">Fistulifera solaris</name>
    <name type="common">Oleaginous diatom</name>
    <dbReference type="NCBI Taxonomy" id="1519565"/>
    <lineage>
        <taxon>Eukaryota</taxon>
        <taxon>Sar</taxon>
        <taxon>Stramenopiles</taxon>
        <taxon>Ochrophyta</taxon>
        <taxon>Bacillariophyta</taxon>
        <taxon>Bacillariophyceae</taxon>
        <taxon>Bacillariophycidae</taxon>
        <taxon>Naviculales</taxon>
        <taxon>Naviculaceae</taxon>
        <taxon>Fistulifera</taxon>
    </lineage>
</organism>
<dbReference type="GO" id="GO:0009765">
    <property type="term" value="P:photosynthesis, light harvesting"/>
    <property type="evidence" value="ECO:0007669"/>
    <property type="project" value="InterPro"/>
</dbReference>
<dbReference type="InterPro" id="IPR001344">
    <property type="entry name" value="Chloro_AB-bd_pln"/>
</dbReference>
<comment type="subunit">
    <text evidence="8">The LHC complex of chromophytic algae is composed of fucoxanthin, chlorophyll A and C bound non-covalently by fucoxanthin chlorophyll proteins (FCPs). The ratio of the pigments in LHC; fucoxanthin: chlorophyll C: chlorophyll A; (0.6-1): (0.1-0.3): (1).</text>
</comment>
<feature type="binding site" evidence="9">
    <location>
        <position position="68"/>
    </location>
    <ligand>
        <name>chlorophyll a</name>
        <dbReference type="ChEBI" id="CHEBI:58416"/>
        <label>1</label>
    </ligand>
</feature>
<evidence type="ECO:0000313" key="12">
    <source>
        <dbReference type="Proteomes" id="UP000198406"/>
    </source>
</evidence>
<dbReference type="GO" id="GO:0030076">
    <property type="term" value="C:light-harvesting complex"/>
    <property type="evidence" value="ECO:0007669"/>
    <property type="project" value="UniProtKB-KW"/>
</dbReference>
<keyword evidence="6" id="KW-0934">Plastid</keyword>
<keyword evidence="9" id="KW-0157">Chromophore</keyword>
<dbReference type="AlphaFoldDB" id="A0A1Z5K879"/>
<evidence type="ECO:0000313" key="11">
    <source>
        <dbReference type="EMBL" id="GAX22375.1"/>
    </source>
</evidence>
<dbReference type="GO" id="GO:0016168">
    <property type="term" value="F:chlorophyll binding"/>
    <property type="evidence" value="ECO:0007669"/>
    <property type="project" value="UniProtKB-KW"/>
</dbReference>
<comment type="caution">
    <text evidence="11">The sequence shown here is derived from an EMBL/GenBank/DDBJ whole genome shotgun (WGS) entry which is preliminary data.</text>
</comment>
<comment type="function">
    <text evidence="1">The light-harvesting complex (LHC) functions as a light receptor, it captures and delivers excitation energy to photosystems with which it is closely associated. Energy is transferred from the carotenoid and chlorophyll C (or B) to chlorophyll A and the photosynthetic reaction centers where it is used to synthesize ATP and reducing power.</text>
</comment>
<feature type="chain" id="PRO_5012351369" description="Light-harvesting complex I chlorophyll a/b binding protein 4" evidence="10">
    <location>
        <begin position="23"/>
        <end position="201"/>
    </location>
</feature>
<sequence length="201" mass="22678">MKHAMISGLLLVASTSTVRVHALSTNNRPRALPSSISLEECTFAGNIGFDPWHFATSRRALWHYRESEIKHARLAMMASLWLIVEQDVSPWWYDSFEFESSLIGDAETLLKRIAPVWWGACTGLMALCELQTHDRDEIASQSRDGNYAPGQLGWDPLHLYPDKNNPLIQQGYLSSEIWSGRVAMLGMVAPLSQQGYEWLGE</sequence>
<feature type="binding site" description="axial binding residue" evidence="9">
    <location>
        <position position="73"/>
    </location>
    <ligand>
        <name>chlorophyll b</name>
        <dbReference type="ChEBI" id="CHEBI:61721"/>
        <label>1</label>
    </ligand>
    <ligandPart>
        <name>Mg</name>
        <dbReference type="ChEBI" id="CHEBI:25107"/>
    </ligandPart>
</feature>
<dbReference type="Proteomes" id="UP000198406">
    <property type="component" value="Unassembled WGS sequence"/>
</dbReference>
<evidence type="ECO:0000256" key="6">
    <source>
        <dbReference type="ARBA" id="ARBA00022640"/>
    </source>
</evidence>
<dbReference type="SUPFAM" id="SSF103511">
    <property type="entry name" value="Chlorophyll a-b binding protein"/>
    <property type="match status" value="1"/>
</dbReference>
<reference evidence="11 12" key="1">
    <citation type="journal article" date="2015" name="Plant Cell">
        <title>Oil accumulation by the oleaginous diatom Fistulifera solaris as revealed by the genome and transcriptome.</title>
        <authorList>
            <person name="Tanaka T."/>
            <person name="Maeda Y."/>
            <person name="Veluchamy A."/>
            <person name="Tanaka M."/>
            <person name="Abida H."/>
            <person name="Marechal E."/>
            <person name="Bowler C."/>
            <person name="Muto M."/>
            <person name="Sunaga Y."/>
            <person name="Tanaka M."/>
            <person name="Yoshino T."/>
            <person name="Taniguchi T."/>
            <person name="Fukuda Y."/>
            <person name="Nemoto M."/>
            <person name="Matsumoto M."/>
            <person name="Wong P.S."/>
            <person name="Aburatani S."/>
            <person name="Fujibuchi W."/>
        </authorList>
    </citation>
    <scope>NUCLEOTIDE SEQUENCE [LARGE SCALE GENOMIC DNA]</scope>
    <source>
        <strain evidence="11 12">JPCC DA0580</strain>
    </source>
</reference>
<evidence type="ECO:0000256" key="1">
    <source>
        <dbReference type="ARBA" id="ARBA00004022"/>
    </source>
</evidence>
<evidence type="ECO:0000256" key="3">
    <source>
        <dbReference type="ARBA" id="ARBA00005933"/>
    </source>
</evidence>
<keyword evidence="12" id="KW-1185">Reference proteome</keyword>
<accession>A0A1Z5K879</accession>
<evidence type="ECO:0000256" key="7">
    <source>
        <dbReference type="ARBA" id="ARBA00023243"/>
    </source>
</evidence>
<keyword evidence="9" id="KW-0148">Chlorophyll</keyword>
<keyword evidence="10" id="KW-0732">Signal</keyword>
<feature type="binding site" evidence="9">
    <location>
        <position position="181"/>
    </location>
    <ligand>
        <name>chlorophyll a</name>
        <dbReference type="ChEBI" id="CHEBI:58416"/>
        <label>1</label>
    </ligand>
</feature>
<evidence type="ECO:0000256" key="5">
    <source>
        <dbReference type="ARBA" id="ARBA00022531"/>
    </source>
</evidence>
<dbReference type="OrthoDB" id="423598at2759"/>